<dbReference type="Proteomes" id="UP000265520">
    <property type="component" value="Unassembled WGS sequence"/>
</dbReference>
<dbReference type="InterPro" id="IPR036390">
    <property type="entry name" value="WH_DNA-bd_sf"/>
</dbReference>
<comment type="caution">
    <text evidence="2">The sequence shown here is derived from an EMBL/GenBank/DDBJ whole genome shotgun (WGS) entry which is preliminary data.</text>
</comment>
<dbReference type="FunFam" id="1.10.10.10:FF:000363">
    <property type="entry name" value="Vacuolar protein sorting-associated protein"/>
    <property type="match status" value="1"/>
</dbReference>
<evidence type="ECO:0000313" key="3">
    <source>
        <dbReference type="Proteomes" id="UP000265520"/>
    </source>
</evidence>
<keyword evidence="3" id="KW-1185">Reference proteome</keyword>
<organism evidence="2 3">
    <name type="scientific">Trifolium medium</name>
    <dbReference type="NCBI Taxonomy" id="97028"/>
    <lineage>
        <taxon>Eukaryota</taxon>
        <taxon>Viridiplantae</taxon>
        <taxon>Streptophyta</taxon>
        <taxon>Embryophyta</taxon>
        <taxon>Tracheophyta</taxon>
        <taxon>Spermatophyta</taxon>
        <taxon>Magnoliopsida</taxon>
        <taxon>eudicotyledons</taxon>
        <taxon>Gunneridae</taxon>
        <taxon>Pentapetalae</taxon>
        <taxon>rosids</taxon>
        <taxon>fabids</taxon>
        <taxon>Fabales</taxon>
        <taxon>Fabaceae</taxon>
        <taxon>Papilionoideae</taxon>
        <taxon>50 kb inversion clade</taxon>
        <taxon>NPAAA clade</taxon>
        <taxon>Hologalegina</taxon>
        <taxon>IRL clade</taxon>
        <taxon>Trifolieae</taxon>
        <taxon>Trifolium</taxon>
    </lineage>
</organism>
<comment type="similarity">
    <text evidence="1">Belongs to the SNF8 family.</text>
</comment>
<name>A0A392P7B9_9FABA</name>
<dbReference type="PANTHER" id="PTHR12806">
    <property type="entry name" value="EAP30 SUBUNIT OF ELL COMPLEX"/>
    <property type="match status" value="1"/>
</dbReference>
<dbReference type="InterPro" id="IPR016689">
    <property type="entry name" value="ESCRT-2_cplx_Snf8"/>
</dbReference>
<protein>
    <submittedName>
        <fullName evidence="2">Vacuolar protein sorting-associated protein 22-like</fullName>
    </submittedName>
</protein>
<reference evidence="2 3" key="1">
    <citation type="journal article" date="2018" name="Front. Plant Sci.">
        <title>Red Clover (Trifolium pratense) and Zigzag Clover (T. medium) - A Picture of Genomic Similarities and Differences.</title>
        <authorList>
            <person name="Dluhosova J."/>
            <person name="Istvanek J."/>
            <person name="Nedelnik J."/>
            <person name="Repkova J."/>
        </authorList>
    </citation>
    <scope>NUCLEOTIDE SEQUENCE [LARGE SCALE GENOMIC DNA]</scope>
    <source>
        <strain evidence="3">cv. 10/8</strain>
        <tissue evidence="2">Leaf</tissue>
    </source>
</reference>
<dbReference type="SUPFAM" id="SSF46785">
    <property type="entry name" value="Winged helix' DNA-binding domain"/>
    <property type="match status" value="1"/>
</dbReference>
<accession>A0A392P7B9</accession>
<dbReference type="Gene3D" id="1.10.10.10">
    <property type="entry name" value="Winged helix-like DNA-binding domain superfamily/Winged helix DNA-binding domain"/>
    <property type="match status" value="1"/>
</dbReference>
<dbReference type="GO" id="GO:0000814">
    <property type="term" value="C:ESCRT II complex"/>
    <property type="evidence" value="ECO:0007669"/>
    <property type="project" value="InterPro"/>
</dbReference>
<dbReference type="PANTHER" id="PTHR12806:SF0">
    <property type="entry name" value="VACUOLAR-SORTING PROTEIN SNF8"/>
    <property type="match status" value="1"/>
</dbReference>
<dbReference type="AlphaFoldDB" id="A0A392P7B9"/>
<sequence length="71" mass="7932">MKRFTLSGQGFVTVDEVERRLSWTSGRAIDALDTLLDEGLAMIDDGHKDGKRRYWFPCVSPISSLTGIDSL</sequence>
<dbReference type="InterPro" id="IPR036388">
    <property type="entry name" value="WH-like_DNA-bd_sf"/>
</dbReference>
<evidence type="ECO:0000256" key="1">
    <source>
        <dbReference type="ARBA" id="ARBA00009834"/>
    </source>
</evidence>
<dbReference type="GO" id="GO:0043328">
    <property type="term" value="P:protein transport to vacuole involved in ubiquitin-dependent protein catabolic process via the multivesicular body sorting pathway"/>
    <property type="evidence" value="ECO:0007669"/>
    <property type="project" value="TreeGrafter"/>
</dbReference>
<proteinExistence type="inferred from homology"/>
<dbReference type="EMBL" id="LXQA010065125">
    <property type="protein sequence ID" value="MCI07359.1"/>
    <property type="molecule type" value="Genomic_DNA"/>
</dbReference>
<evidence type="ECO:0000313" key="2">
    <source>
        <dbReference type="EMBL" id="MCI07359.1"/>
    </source>
</evidence>